<gene>
    <name evidence="1" type="ORF">BC781_1011276</name>
</gene>
<dbReference type="AlphaFoldDB" id="A0A316A550"/>
<dbReference type="Proteomes" id="UP000245535">
    <property type="component" value="Unassembled WGS sequence"/>
</dbReference>
<dbReference type="Gene3D" id="2.20.28.10">
    <property type="match status" value="1"/>
</dbReference>
<dbReference type="EMBL" id="QGDO01000001">
    <property type="protein sequence ID" value="PWJ44887.1"/>
    <property type="molecule type" value="Genomic_DNA"/>
</dbReference>
<dbReference type="SUPFAM" id="SSF57802">
    <property type="entry name" value="Rubredoxin-like"/>
    <property type="match status" value="1"/>
</dbReference>
<reference evidence="1 2" key="1">
    <citation type="submission" date="2018-03" db="EMBL/GenBank/DDBJ databases">
        <title>Genomic Encyclopedia of Archaeal and Bacterial Type Strains, Phase II (KMG-II): from individual species to whole genera.</title>
        <authorList>
            <person name="Goeker M."/>
        </authorList>
    </citation>
    <scope>NUCLEOTIDE SEQUENCE [LARGE SCALE GENOMIC DNA]</scope>
    <source>
        <strain evidence="1 2">DSM 28229</strain>
    </source>
</reference>
<evidence type="ECO:0000313" key="1">
    <source>
        <dbReference type="EMBL" id="PWJ44887.1"/>
    </source>
</evidence>
<sequence>MIRHKNIVRRFTLGGLISISEVLKITATAEEMGARFLQLGSRQDILFSIKDFKDVNGNIVTLKHIQTSKPRQGESHNIQSSFITHSIIESTTEWLTEDVYRSVLTSFPLHPSVKINVTDPKQTLVPLFAGHLNFVASEIPNYWFFFIRKMNEYDALWSCPNLIHSHQLSKITKYIESNELIESVTDWDSEWEHISKSLGLRQQYDATQFEYHNKPFSCYEGFHKVDSNNYWLGLYWRDNKISISFLKALCALCLNNQIDELRISPWKSLIINGISEVHLKIWDKLLGKFGINIRHSALELNWHLPVMDESALALKNYIVRCLHKQDISTHGLSFSIKSNERFTFTPVVIERTFTNSNWEHDSYNILYAHNYDPSTLTYHPFVKEVSKEVIPPLLSEISENYYLQLEGQESAGTDKYKTVYQCTNCFEYYQEHQLQVESMLLMSFQELPKEFCCTNCGAGKKSFIEMIEEVK</sequence>
<accession>A0A316A550</accession>
<organism evidence="1 2">
    <name type="scientific">Sediminitomix flava</name>
    <dbReference type="NCBI Taxonomy" id="379075"/>
    <lineage>
        <taxon>Bacteria</taxon>
        <taxon>Pseudomonadati</taxon>
        <taxon>Bacteroidota</taxon>
        <taxon>Cytophagia</taxon>
        <taxon>Cytophagales</taxon>
        <taxon>Flammeovirgaceae</taxon>
        <taxon>Sediminitomix</taxon>
    </lineage>
</organism>
<dbReference type="OrthoDB" id="9758182at2"/>
<dbReference type="RefSeq" id="WP_109616352.1">
    <property type="nucleotide sequence ID" value="NZ_QGDO01000001.1"/>
</dbReference>
<evidence type="ECO:0008006" key="3">
    <source>
        <dbReference type="Google" id="ProtNLM"/>
    </source>
</evidence>
<name>A0A316A550_SEDFL</name>
<proteinExistence type="predicted"/>
<protein>
    <recommendedName>
        <fullName evidence="3">Rubredoxin</fullName>
    </recommendedName>
</protein>
<keyword evidence="2" id="KW-1185">Reference proteome</keyword>
<evidence type="ECO:0000313" key="2">
    <source>
        <dbReference type="Proteomes" id="UP000245535"/>
    </source>
</evidence>
<comment type="caution">
    <text evidence="1">The sequence shown here is derived from an EMBL/GenBank/DDBJ whole genome shotgun (WGS) entry which is preliminary data.</text>
</comment>